<dbReference type="Proteomes" id="UP001143548">
    <property type="component" value="Unassembled WGS sequence"/>
</dbReference>
<comment type="caution">
    <text evidence="2">The sequence shown here is derived from an EMBL/GenBank/DDBJ whole genome shotgun (WGS) entry which is preliminary data.</text>
</comment>
<reference evidence="2" key="1">
    <citation type="submission" date="2022-07" db="EMBL/GenBank/DDBJ databases">
        <title>Taxonomy of Aspergillus series Nigri: significant species reduction supported by multi-species coalescent approaches.</title>
        <authorList>
            <person name="Bian C."/>
            <person name="Kusuya Y."/>
            <person name="Sklenar F."/>
            <person name="D'hooge E."/>
            <person name="Yaguchi T."/>
            <person name="Takahashi H."/>
            <person name="Hubka V."/>
        </authorList>
    </citation>
    <scope>NUCLEOTIDE SEQUENCE</scope>
    <source>
        <strain evidence="2">CBS 733.88</strain>
    </source>
</reference>
<gene>
    <name evidence="2" type="ORF">AbraCBS73388_007663</name>
</gene>
<evidence type="ECO:0000256" key="1">
    <source>
        <dbReference type="SAM" id="MobiDB-lite"/>
    </source>
</evidence>
<dbReference type="InterPro" id="IPR052400">
    <property type="entry name" value="Zn2-C6_fungal_TF"/>
</dbReference>
<accession>A0A9W5YQJ3</accession>
<feature type="compositionally biased region" description="Polar residues" evidence="1">
    <location>
        <begin position="1"/>
        <end position="14"/>
    </location>
</feature>
<dbReference type="PANTHER" id="PTHR47657">
    <property type="entry name" value="STEROL REGULATORY ELEMENT-BINDING PROTEIN ECM22"/>
    <property type="match status" value="1"/>
</dbReference>
<dbReference type="AlphaFoldDB" id="A0A9W5YQJ3"/>
<dbReference type="EMBL" id="BROQ01000043">
    <property type="protein sequence ID" value="GKZ21750.1"/>
    <property type="molecule type" value="Genomic_DNA"/>
</dbReference>
<feature type="compositionally biased region" description="Basic residues" evidence="1">
    <location>
        <begin position="19"/>
        <end position="33"/>
    </location>
</feature>
<dbReference type="GO" id="GO:0000981">
    <property type="term" value="F:DNA-binding transcription factor activity, RNA polymerase II-specific"/>
    <property type="evidence" value="ECO:0007669"/>
    <property type="project" value="TreeGrafter"/>
</dbReference>
<dbReference type="InterPro" id="IPR021858">
    <property type="entry name" value="Fun_TF"/>
</dbReference>
<dbReference type="PANTHER" id="PTHR47657:SF10">
    <property type="entry name" value="ZN(II)2CYS6 TRANSCRIPTION FACTOR (EUROFUNG)"/>
    <property type="match status" value="1"/>
</dbReference>
<name>A0A9W5YQJ3_9EURO</name>
<dbReference type="Pfam" id="PF11951">
    <property type="entry name" value="Fungal_trans_2"/>
    <property type="match status" value="1"/>
</dbReference>
<sequence>MSETPSPASASQPDVSHPRNPKRRRARHNKSRKGCYTCKLRRVKSESVPAARPNEGIHMPDMRLLTHYMAHVSGRMALQSERKLVWQRVIPTLAAEEEYLMHLLLALAGTHALCEADSPETILLNSDPADTLQGHAKTIPLHDYHRILDHHQKGLEGFRQALSEATASTAEHIFCGSMLIVAFAFASLRIRALGDMGGFHNGISAGEPYIEWLHLVRGLTAIVGEHYLTLRISRLRTFMDHRHANDHWKDLAATSPTPAFPRLRHASPRFIRFSQGAAQQISLLRSFAGTLTHNFAINMEEATSPDSIGSPHVQTLPELLREQINTLDRLEEMYMRTLYVFQFATSERDSSVSMDIQTDLEDAAVLSWPHIIPNAFILSLQRGPDAGILEGFSYVILAHFYVILLLFEDLWYLRGAFPREIRNIHRVVEKLGHATLMPLMEWPMALRE</sequence>
<evidence type="ECO:0008006" key="4">
    <source>
        <dbReference type="Google" id="ProtNLM"/>
    </source>
</evidence>
<organism evidence="2 3">
    <name type="scientific">Aspergillus brasiliensis</name>
    <dbReference type="NCBI Taxonomy" id="319629"/>
    <lineage>
        <taxon>Eukaryota</taxon>
        <taxon>Fungi</taxon>
        <taxon>Dikarya</taxon>
        <taxon>Ascomycota</taxon>
        <taxon>Pezizomycotina</taxon>
        <taxon>Eurotiomycetes</taxon>
        <taxon>Eurotiomycetidae</taxon>
        <taxon>Eurotiales</taxon>
        <taxon>Aspergillaceae</taxon>
        <taxon>Aspergillus</taxon>
        <taxon>Aspergillus subgen. Circumdati</taxon>
    </lineage>
</organism>
<proteinExistence type="predicted"/>
<evidence type="ECO:0000313" key="2">
    <source>
        <dbReference type="EMBL" id="GKZ21750.1"/>
    </source>
</evidence>
<protein>
    <recommendedName>
        <fullName evidence="4">Zn(2)-C6 fungal-type domain-containing protein</fullName>
    </recommendedName>
</protein>
<evidence type="ECO:0000313" key="3">
    <source>
        <dbReference type="Proteomes" id="UP001143548"/>
    </source>
</evidence>
<feature type="region of interest" description="Disordered" evidence="1">
    <location>
        <begin position="1"/>
        <end position="34"/>
    </location>
</feature>